<sequence>MTKLTRTFTTQMEALKRHRAKAQQTVRVERVNVESGGQAIVGDVSHRGEG</sequence>
<dbReference type="AlphaFoldDB" id="A0A1X7A6X4"/>
<dbReference type="RefSeq" id="WP_170925285.1">
    <property type="nucleotide sequence ID" value="NZ_FWFJ01000049.1"/>
</dbReference>
<proteinExistence type="predicted"/>
<accession>A0A1X7A6X4</accession>
<evidence type="ECO:0000313" key="2">
    <source>
        <dbReference type="Proteomes" id="UP000194012"/>
    </source>
</evidence>
<gene>
    <name evidence="1" type="ORF">ROG8370_03453</name>
</gene>
<dbReference type="EMBL" id="FWFJ01000049">
    <property type="protein sequence ID" value="SLN71728.1"/>
    <property type="molecule type" value="Genomic_DNA"/>
</dbReference>
<organism evidence="1 2">
    <name type="scientific">Roseovarius gaetbuli</name>
    <dbReference type="NCBI Taxonomy" id="1356575"/>
    <lineage>
        <taxon>Bacteria</taxon>
        <taxon>Pseudomonadati</taxon>
        <taxon>Pseudomonadota</taxon>
        <taxon>Alphaproteobacteria</taxon>
        <taxon>Rhodobacterales</taxon>
        <taxon>Roseobacteraceae</taxon>
        <taxon>Roseovarius</taxon>
    </lineage>
</organism>
<protein>
    <submittedName>
        <fullName evidence="1">Uncharacterized protein</fullName>
    </submittedName>
</protein>
<reference evidence="2" key="1">
    <citation type="submission" date="2017-03" db="EMBL/GenBank/DDBJ databases">
        <authorList>
            <person name="Rodrigo-Torres L."/>
            <person name="Arahal R.D."/>
            <person name="Lucena T."/>
        </authorList>
    </citation>
    <scope>NUCLEOTIDE SEQUENCE [LARGE SCALE GENOMIC DNA]</scope>
    <source>
        <strain evidence="2">CECT 8370</strain>
    </source>
</reference>
<keyword evidence="2" id="KW-1185">Reference proteome</keyword>
<evidence type="ECO:0000313" key="1">
    <source>
        <dbReference type="EMBL" id="SLN71728.1"/>
    </source>
</evidence>
<name>A0A1X7A6X4_9RHOB</name>
<dbReference type="Proteomes" id="UP000194012">
    <property type="component" value="Unassembled WGS sequence"/>
</dbReference>